<dbReference type="SUPFAM" id="SSF55729">
    <property type="entry name" value="Acyl-CoA N-acyltransferases (Nat)"/>
    <property type="match status" value="1"/>
</dbReference>
<keyword evidence="2" id="KW-0012">Acyltransferase</keyword>
<name>A0A0K1EFY1_CHOCO</name>
<dbReference type="STRING" id="52.CMC5_037310"/>
<dbReference type="PANTHER" id="PTHR43877">
    <property type="entry name" value="AMINOALKYLPHOSPHONATE N-ACETYLTRANSFERASE-RELATED-RELATED"/>
    <property type="match status" value="1"/>
</dbReference>
<dbReference type="EMBL" id="CP012159">
    <property type="protein sequence ID" value="AKT39582.1"/>
    <property type="molecule type" value="Genomic_DNA"/>
</dbReference>
<proteinExistence type="predicted"/>
<dbReference type="KEGG" id="ccro:CMC5_037310"/>
<accession>A0A0K1EFY1</accession>
<dbReference type="Pfam" id="PF00583">
    <property type="entry name" value="Acetyltransf_1"/>
    <property type="match status" value="1"/>
</dbReference>
<evidence type="ECO:0000313" key="4">
    <source>
        <dbReference type="EMBL" id="AKT39582.1"/>
    </source>
</evidence>
<dbReference type="InterPro" id="IPR016181">
    <property type="entry name" value="Acyl_CoA_acyltransferase"/>
</dbReference>
<dbReference type="Gene3D" id="3.40.630.30">
    <property type="match status" value="1"/>
</dbReference>
<dbReference type="AlphaFoldDB" id="A0A0K1EFY1"/>
<evidence type="ECO:0000256" key="2">
    <source>
        <dbReference type="ARBA" id="ARBA00023315"/>
    </source>
</evidence>
<reference evidence="4 5" key="1">
    <citation type="submission" date="2015-07" db="EMBL/GenBank/DDBJ databases">
        <title>Genome analysis of myxobacterium Chondromyces crocatus Cm c5 reveals a high potential for natural compound synthesis and the genetic basis for the loss of fruiting body formation.</title>
        <authorList>
            <person name="Zaburannyi N."/>
            <person name="Bunk B."/>
            <person name="Maier J."/>
            <person name="Overmann J."/>
            <person name="Mueller R."/>
        </authorList>
    </citation>
    <scope>NUCLEOTIDE SEQUENCE [LARGE SCALE GENOMIC DNA]</scope>
    <source>
        <strain evidence="4 5">Cm c5</strain>
    </source>
</reference>
<organism evidence="4 5">
    <name type="scientific">Chondromyces crocatus</name>
    <dbReference type="NCBI Taxonomy" id="52"/>
    <lineage>
        <taxon>Bacteria</taxon>
        <taxon>Pseudomonadati</taxon>
        <taxon>Myxococcota</taxon>
        <taxon>Polyangia</taxon>
        <taxon>Polyangiales</taxon>
        <taxon>Polyangiaceae</taxon>
        <taxon>Chondromyces</taxon>
    </lineage>
</organism>
<keyword evidence="1" id="KW-0808">Transferase</keyword>
<evidence type="ECO:0000259" key="3">
    <source>
        <dbReference type="PROSITE" id="PS51186"/>
    </source>
</evidence>
<feature type="domain" description="N-acetyltransferase" evidence="3">
    <location>
        <begin position="20"/>
        <end position="177"/>
    </location>
</feature>
<protein>
    <recommendedName>
        <fullName evidence="3">N-acetyltransferase domain-containing protein</fullName>
    </recommendedName>
</protein>
<dbReference type="InterPro" id="IPR000182">
    <property type="entry name" value="GNAT_dom"/>
</dbReference>
<dbReference type="Proteomes" id="UP000067626">
    <property type="component" value="Chromosome"/>
</dbReference>
<dbReference type="GO" id="GO:0016747">
    <property type="term" value="F:acyltransferase activity, transferring groups other than amino-acyl groups"/>
    <property type="evidence" value="ECO:0007669"/>
    <property type="project" value="InterPro"/>
</dbReference>
<dbReference type="PROSITE" id="PS51186">
    <property type="entry name" value="GNAT"/>
    <property type="match status" value="1"/>
</dbReference>
<evidence type="ECO:0000313" key="5">
    <source>
        <dbReference type="Proteomes" id="UP000067626"/>
    </source>
</evidence>
<gene>
    <name evidence="4" type="ORF">CMC5_037310</name>
</gene>
<keyword evidence="5" id="KW-1185">Reference proteome</keyword>
<sequence length="217" mass="24038">MVNLSADFSRQASLADGTQVTLRMVQPADREELRRQFRRLSPQARYRRFLSLAGDLSDTVLSYLTDVDGVNHVAIVATIDSLDLKREEGLGVGRFIRLPDEPHVAEATVTVMDHAQRKGLGRLLLGTLVEAARERGIHQFRATVLEENAPIRHLLEAAGATLREQDGDTLVFDVRLDDAVVEEGVLSTRGGEDHPLRRLLRIAAQSLLAIRSTLMGE</sequence>
<dbReference type="InterPro" id="IPR050832">
    <property type="entry name" value="Bact_Acetyltransf"/>
</dbReference>
<evidence type="ECO:0000256" key="1">
    <source>
        <dbReference type="ARBA" id="ARBA00022679"/>
    </source>
</evidence>